<keyword evidence="10" id="KW-1185">Reference proteome</keyword>
<dbReference type="PROSITE" id="PS50235">
    <property type="entry name" value="USP_3"/>
    <property type="match status" value="1"/>
</dbReference>
<feature type="region of interest" description="Disordered" evidence="7">
    <location>
        <begin position="61"/>
        <end position="97"/>
    </location>
</feature>
<dbReference type="AlphaFoldDB" id="A0AAN8NDP7"/>
<keyword evidence="3" id="KW-0645">Protease</keyword>
<dbReference type="PANTHER" id="PTHR24006">
    <property type="entry name" value="UBIQUITIN CARBOXYL-TERMINAL HYDROLASE"/>
    <property type="match status" value="1"/>
</dbReference>
<dbReference type="InterPro" id="IPR028889">
    <property type="entry name" value="USP"/>
</dbReference>
<keyword evidence="6" id="KW-0788">Thiol protease</keyword>
<dbReference type="InterPro" id="IPR038765">
    <property type="entry name" value="Papain-like_cys_pep_sf"/>
</dbReference>
<dbReference type="GO" id="GO:0004843">
    <property type="term" value="F:cysteine-type deubiquitinase activity"/>
    <property type="evidence" value="ECO:0007669"/>
    <property type="project" value="UniProtKB-EC"/>
</dbReference>
<feature type="compositionally biased region" description="Low complexity" evidence="7">
    <location>
        <begin position="76"/>
        <end position="91"/>
    </location>
</feature>
<evidence type="ECO:0000256" key="7">
    <source>
        <dbReference type="SAM" id="MobiDB-lite"/>
    </source>
</evidence>
<gene>
    <name evidence="9" type="ORF">TWF718_001326</name>
</gene>
<dbReference type="EMBL" id="JAVHNR010000001">
    <property type="protein sequence ID" value="KAK6356994.1"/>
    <property type="molecule type" value="Genomic_DNA"/>
</dbReference>
<dbReference type="InterPro" id="IPR001394">
    <property type="entry name" value="Peptidase_C19_UCH"/>
</dbReference>
<dbReference type="InterPro" id="IPR050164">
    <property type="entry name" value="Peptidase_C19"/>
</dbReference>
<evidence type="ECO:0000256" key="2">
    <source>
        <dbReference type="ARBA" id="ARBA00012759"/>
    </source>
</evidence>
<dbReference type="Proteomes" id="UP001313282">
    <property type="component" value="Unassembled WGS sequence"/>
</dbReference>
<keyword evidence="5" id="KW-0378">Hydrolase</keyword>
<proteinExistence type="predicted"/>
<evidence type="ECO:0000256" key="1">
    <source>
        <dbReference type="ARBA" id="ARBA00000707"/>
    </source>
</evidence>
<organism evidence="9 10">
    <name type="scientific">Orbilia javanica</name>
    <dbReference type="NCBI Taxonomy" id="47235"/>
    <lineage>
        <taxon>Eukaryota</taxon>
        <taxon>Fungi</taxon>
        <taxon>Dikarya</taxon>
        <taxon>Ascomycota</taxon>
        <taxon>Pezizomycotina</taxon>
        <taxon>Orbiliomycetes</taxon>
        <taxon>Orbiliales</taxon>
        <taxon>Orbiliaceae</taxon>
        <taxon>Orbilia</taxon>
    </lineage>
</organism>
<dbReference type="GO" id="GO:0006508">
    <property type="term" value="P:proteolysis"/>
    <property type="evidence" value="ECO:0007669"/>
    <property type="project" value="UniProtKB-KW"/>
</dbReference>
<dbReference type="SUPFAM" id="SSF54001">
    <property type="entry name" value="Cysteine proteinases"/>
    <property type="match status" value="1"/>
</dbReference>
<feature type="domain" description="USP" evidence="8">
    <location>
        <begin position="148"/>
        <end position="441"/>
    </location>
</feature>
<evidence type="ECO:0000256" key="3">
    <source>
        <dbReference type="ARBA" id="ARBA00022670"/>
    </source>
</evidence>
<comment type="caution">
    <text evidence="9">The sequence shown here is derived from an EMBL/GenBank/DDBJ whole genome shotgun (WGS) entry which is preliminary data.</text>
</comment>
<accession>A0AAN8NDP7</accession>
<dbReference type="EC" id="3.4.19.12" evidence="2"/>
<evidence type="ECO:0000313" key="9">
    <source>
        <dbReference type="EMBL" id="KAK6356994.1"/>
    </source>
</evidence>
<evidence type="ECO:0000256" key="6">
    <source>
        <dbReference type="ARBA" id="ARBA00022807"/>
    </source>
</evidence>
<dbReference type="GO" id="GO:0005829">
    <property type="term" value="C:cytosol"/>
    <property type="evidence" value="ECO:0007669"/>
    <property type="project" value="TreeGrafter"/>
</dbReference>
<dbReference type="GO" id="GO:0016579">
    <property type="term" value="P:protein deubiquitination"/>
    <property type="evidence" value="ECO:0007669"/>
    <property type="project" value="InterPro"/>
</dbReference>
<keyword evidence="4" id="KW-0833">Ubl conjugation pathway</keyword>
<sequence length="441" mass="47663">MSLKVLLSQPILFVPESTTQTTHAPGRVSVPVSSISIPESVSTLVSAIPVSRSAAIALPDPQGGAAASAVKPSGAPSPSRPLTSALLSSSSGAGGWYGSPSAVPKKRGYEAIEPSRPHDGSPVVKRRKVSADAEVAIKIVSDPMVQARGFRNRSGLHCYRNASLQALGHIPAFREKIRKHICTRSGCPACALRGAFYDHFARNGAKLPSHEPRGLQALSRSVGNGFAYGNRQEDAQEYIALLLDRLGEKSDPDCALESAISKIFGASKVSEVECVSCGKVNATPINGDLIAMLNLPQGKKGKRTSLEKCLESYTKEELIEDYRCESCGCYGIKKRTKFVTPPKVALICLSRFSYDRAKDNRPVSFSERLSWRDYTTGRPGASELVGVICHLSKWGSSGHYVTYLKTGDSNWLRYDDGVVSRCQGPPTDQEKEAYLLLYSRL</sequence>
<evidence type="ECO:0000259" key="8">
    <source>
        <dbReference type="PROSITE" id="PS50235"/>
    </source>
</evidence>
<evidence type="ECO:0000313" key="10">
    <source>
        <dbReference type="Proteomes" id="UP001313282"/>
    </source>
</evidence>
<evidence type="ECO:0000256" key="4">
    <source>
        <dbReference type="ARBA" id="ARBA00022786"/>
    </source>
</evidence>
<reference evidence="9 10" key="1">
    <citation type="submission" date="2019-10" db="EMBL/GenBank/DDBJ databases">
        <authorList>
            <person name="Palmer J.M."/>
        </authorList>
    </citation>
    <scope>NUCLEOTIDE SEQUENCE [LARGE SCALE GENOMIC DNA]</scope>
    <source>
        <strain evidence="9 10">TWF718</strain>
    </source>
</reference>
<protein>
    <recommendedName>
        <fullName evidence="2">ubiquitinyl hydrolase 1</fullName>
        <ecNumber evidence="2">3.4.19.12</ecNumber>
    </recommendedName>
</protein>
<name>A0AAN8NDP7_9PEZI</name>
<dbReference type="Gene3D" id="3.90.70.10">
    <property type="entry name" value="Cysteine proteinases"/>
    <property type="match status" value="1"/>
</dbReference>
<comment type="catalytic activity">
    <reaction evidence="1">
        <text>Thiol-dependent hydrolysis of ester, thioester, amide, peptide and isopeptide bonds formed by the C-terminal Gly of ubiquitin (a 76-residue protein attached to proteins as an intracellular targeting signal).</text>
        <dbReference type="EC" id="3.4.19.12"/>
    </reaction>
</comment>
<dbReference type="GO" id="GO:0005634">
    <property type="term" value="C:nucleus"/>
    <property type="evidence" value="ECO:0007669"/>
    <property type="project" value="TreeGrafter"/>
</dbReference>
<evidence type="ECO:0000256" key="5">
    <source>
        <dbReference type="ARBA" id="ARBA00022801"/>
    </source>
</evidence>
<dbReference type="CDD" id="cd02257">
    <property type="entry name" value="Peptidase_C19"/>
    <property type="match status" value="1"/>
</dbReference>
<dbReference type="PANTHER" id="PTHR24006:SF687">
    <property type="entry name" value="UBIQUITIN CARBOXYL-TERMINAL HYDROLASE 10"/>
    <property type="match status" value="1"/>
</dbReference>
<dbReference type="Pfam" id="PF00443">
    <property type="entry name" value="UCH"/>
    <property type="match status" value="1"/>
</dbReference>